<dbReference type="PANTHER" id="PTHR13748">
    <property type="entry name" value="COBW-RELATED"/>
    <property type="match status" value="1"/>
</dbReference>
<keyword evidence="3" id="KW-1185">Reference proteome</keyword>
<dbReference type="InterPro" id="IPR003495">
    <property type="entry name" value="CobW/HypB/UreG_nucleotide-bd"/>
</dbReference>
<dbReference type="PANTHER" id="PTHR13748:SF62">
    <property type="entry name" value="COBW DOMAIN-CONTAINING PROTEIN"/>
    <property type="match status" value="1"/>
</dbReference>
<dbReference type="InterPro" id="IPR027417">
    <property type="entry name" value="P-loop_NTPase"/>
</dbReference>
<dbReference type="EMBL" id="JWZX01002054">
    <property type="protein sequence ID" value="KOO31259.1"/>
    <property type="molecule type" value="Genomic_DNA"/>
</dbReference>
<accession>A0A0M0JXG7</accession>
<protein>
    <recommendedName>
        <fullName evidence="1">CobW/HypB/UreG nucleotide-binding domain-containing protein</fullName>
    </recommendedName>
</protein>
<evidence type="ECO:0000259" key="1">
    <source>
        <dbReference type="Pfam" id="PF02492"/>
    </source>
</evidence>
<feature type="domain" description="CobW/HypB/UreG nucleotide-binding" evidence="1">
    <location>
        <begin position="134"/>
        <end position="287"/>
    </location>
</feature>
<name>A0A0M0JXG7_9EUKA</name>
<evidence type="ECO:0000313" key="2">
    <source>
        <dbReference type="EMBL" id="KOO31259.1"/>
    </source>
</evidence>
<comment type="caution">
    <text evidence="2">The sequence shown here is derived from an EMBL/GenBank/DDBJ whole genome shotgun (WGS) entry which is preliminary data.</text>
</comment>
<sequence length="291" mass="30814">MDGSVRRAAISLAPIERERLLKLVPLAPCGDSDCATDATVSSARDRLEGKSLATTAGTNFGRDKHEAALGSTVTSVQLSIAEVDLLRARLAASELPLRDSLGAKLELLREALAPQSPLLVLKALAACEPPSIVPVTVLTGCLGAGKTTVIRSLLRGLPAGYTCAWLKNEYGDAGVDSMVARDDRVAVKEIVNGCLCCTRVGELADALKALHELGPHRILVEASGSAMPGPLVWEIEKVSEIVRVDGVVTVVDCANFARITNFSRTAKLQAKCTDLLLLNKVELAGEEIIER</sequence>
<dbReference type="Gene3D" id="3.40.50.300">
    <property type="entry name" value="P-loop containing nucleotide triphosphate hydrolases"/>
    <property type="match status" value="1"/>
</dbReference>
<organism evidence="2 3">
    <name type="scientific">Chrysochromulina tobinii</name>
    <dbReference type="NCBI Taxonomy" id="1460289"/>
    <lineage>
        <taxon>Eukaryota</taxon>
        <taxon>Haptista</taxon>
        <taxon>Haptophyta</taxon>
        <taxon>Prymnesiophyceae</taxon>
        <taxon>Prymnesiales</taxon>
        <taxon>Chrysochromulinaceae</taxon>
        <taxon>Chrysochromulina</taxon>
    </lineage>
</organism>
<proteinExistence type="predicted"/>
<dbReference type="GO" id="GO:0005737">
    <property type="term" value="C:cytoplasm"/>
    <property type="evidence" value="ECO:0007669"/>
    <property type="project" value="TreeGrafter"/>
</dbReference>
<gene>
    <name evidence="2" type="ORF">Ctob_014612</name>
</gene>
<dbReference type="Pfam" id="PF02492">
    <property type="entry name" value="cobW"/>
    <property type="match status" value="1"/>
</dbReference>
<dbReference type="SUPFAM" id="SSF52540">
    <property type="entry name" value="P-loop containing nucleoside triphosphate hydrolases"/>
    <property type="match status" value="1"/>
</dbReference>
<evidence type="ECO:0000313" key="3">
    <source>
        <dbReference type="Proteomes" id="UP000037460"/>
    </source>
</evidence>
<dbReference type="OrthoDB" id="272672at2759"/>
<dbReference type="AlphaFoldDB" id="A0A0M0JXG7"/>
<dbReference type="InterPro" id="IPR051316">
    <property type="entry name" value="Zinc-reg_GTPase_activator"/>
</dbReference>
<reference evidence="3" key="1">
    <citation type="journal article" date="2015" name="PLoS Genet.">
        <title>Genome Sequence and Transcriptome Analyses of Chrysochromulina tobin: Metabolic Tools for Enhanced Algal Fitness in the Prominent Order Prymnesiales (Haptophyceae).</title>
        <authorList>
            <person name="Hovde B.T."/>
            <person name="Deodato C.R."/>
            <person name="Hunsperger H.M."/>
            <person name="Ryken S.A."/>
            <person name="Yost W."/>
            <person name="Jha R.K."/>
            <person name="Patterson J."/>
            <person name="Monnat R.J. Jr."/>
            <person name="Barlow S.B."/>
            <person name="Starkenburg S.R."/>
            <person name="Cattolico R.A."/>
        </authorList>
    </citation>
    <scope>NUCLEOTIDE SEQUENCE</scope>
    <source>
        <strain evidence="3">CCMP291</strain>
    </source>
</reference>
<dbReference type="Proteomes" id="UP000037460">
    <property type="component" value="Unassembled WGS sequence"/>
</dbReference>